<evidence type="ECO:0000313" key="3">
    <source>
        <dbReference type="EMBL" id="WKN38536.1"/>
    </source>
</evidence>
<dbReference type="Pfam" id="PF07452">
    <property type="entry name" value="CHRD"/>
    <property type="match status" value="2"/>
</dbReference>
<protein>
    <submittedName>
        <fullName evidence="3">CHRD domain-containing protein</fullName>
    </submittedName>
</protein>
<proteinExistence type="inferred from homology"/>
<organism evidence="3">
    <name type="scientific">Roseihalotalea indica</name>
    <dbReference type="NCBI Taxonomy" id="2867963"/>
    <lineage>
        <taxon>Bacteria</taxon>
        <taxon>Pseudomonadati</taxon>
        <taxon>Bacteroidota</taxon>
        <taxon>Cytophagia</taxon>
        <taxon>Cytophagales</taxon>
        <taxon>Catalimonadaceae</taxon>
        <taxon>Roseihalotalea</taxon>
    </lineage>
</organism>
<feature type="domain" description="CHRD" evidence="2">
    <location>
        <begin position="174"/>
        <end position="274"/>
    </location>
</feature>
<name>A0AA49GTN0_9BACT</name>
<gene>
    <name evidence="3" type="ORF">K4G66_07445</name>
</gene>
<dbReference type="Gene3D" id="2.60.40.200">
    <property type="entry name" value="Superoxide dismutase, copper/zinc binding domain"/>
    <property type="match status" value="2"/>
</dbReference>
<comment type="similarity">
    <text evidence="1">Belongs to the Cu-Zn superoxide dismutase family.</text>
</comment>
<sequence>MHTFKLSNIHAVLFFLASMGLLFLSSCDDDEGFVPPVNEGPSESYVFKELNSSGLAGYVRFSQNDDNSIEALLYVAGTESGNTYPAHIHANSAAEGGDIVITFDPIDGATGQSTTTFSQTDAGASITYDELLNYDGYVNVHRSADDLTVLLQTDIGGNELNGTTKSYPLGGRDNSGNTGTLLLAQRKNGNTLATITLDSLQKLSEGNSHPAHIHANTAAETGPIVIDFNPVDGGTGTSVTHIEATNDGTAINYEGLLEFDGYVNVHQSEANSGTLIVQGDIGANELTGESVTYSLMERAVEGIMGEAVFEERNNGETLVTLSLEGTPEGGEHPAHIHMNTAAEGGGIVVTFNPVNGTTGMSMTNVATTDDGTAITYEELLEYNGYVNVHLSAAELGTIVAQGDIGQNALTGEMVTYTLDSVAVPTIKGEAIFYQRNNGTTLVELMIEGTPADGMHPAHIHANTAAEGGGIKIDLTSVDGATGISRTQVGAFNDGTPVTYEELLEYDGYINVHFSATELGTIVAQGDIGANALTGESVTYALNDVGMSGVSGTATFAQRNDGSTLITLMLTGTPSDGNHPAHIHYNSAEEGGDIAIDLTNVNGATGLSKTSVMITNNNVPITYEELIAFDGYINVHLSPDDLGTIVAQGDIGANAAE</sequence>
<reference evidence="3" key="2">
    <citation type="journal article" date="2024" name="Antonie Van Leeuwenhoek">
        <title>Roseihalotalea indica gen. nov., sp. nov., a halophilic Bacteroidetes from mesopelagic Southwest Indian Ocean with higher carbohydrate metabolic potential.</title>
        <authorList>
            <person name="Chen B."/>
            <person name="Zhang M."/>
            <person name="Lin D."/>
            <person name="Ye J."/>
            <person name="Tang K."/>
        </authorList>
    </citation>
    <scope>NUCLEOTIDE SEQUENCE</scope>
    <source>
        <strain evidence="3">TK19036</strain>
    </source>
</reference>
<dbReference type="GO" id="GO:0046872">
    <property type="term" value="F:metal ion binding"/>
    <property type="evidence" value="ECO:0007669"/>
    <property type="project" value="InterPro"/>
</dbReference>
<evidence type="ECO:0000259" key="2">
    <source>
        <dbReference type="Pfam" id="PF07452"/>
    </source>
</evidence>
<reference evidence="3" key="1">
    <citation type="journal article" date="2023" name="Comput. Struct. Biotechnol. J.">
        <title>Discovery of a novel marine Bacteroidetes with a rich repertoire of carbohydrate-active enzymes.</title>
        <authorList>
            <person name="Chen B."/>
            <person name="Liu G."/>
            <person name="Chen Q."/>
            <person name="Wang H."/>
            <person name="Liu L."/>
            <person name="Tang K."/>
        </authorList>
    </citation>
    <scope>NUCLEOTIDE SEQUENCE</scope>
    <source>
        <strain evidence="3">TK19036</strain>
    </source>
</reference>
<dbReference type="AlphaFoldDB" id="A0AA49GTN0"/>
<accession>A0AA49GTN0</accession>
<feature type="domain" description="CHRD" evidence="2">
    <location>
        <begin position="52"/>
        <end position="143"/>
    </location>
</feature>
<dbReference type="PROSITE" id="PS51257">
    <property type="entry name" value="PROKAR_LIPOPROTEIN"/>
    <property type="match status" value="1"/>
</dbReference>
<dbReference type="InterPro" id="IPR036423">
    <property type="entry name" value="SOD-like_Cu/Zn_dom_sf"/>
</dbReference>
<dbReference type="EMBL" id="CP120682">
    <property type="protein sequence ID" value="WKN38536.1"/>
    <property type="molecule type" value="Genomic_DNA"/>
</dbReference>
<dbReference type="SUPFAM" id="SSF49329">
    <property type="entry name" value="Cu,Zn superoxide dismutase-like"/>
    <property type="match status" value="5"/>
</dbReference>
<evidence type="ECO:0000256" key="1">
    <source>
        <dbReference type="ARBA" id="ARBA00010457"/>
    </source>
</evidence>
<dbReference type="InterPro" id="IPR010895">
    <property type="entry name" value="CHRD"/>
</dbReference>
<dbReference type="GO" id="GO:0006801">
    <property type="term" value="P:superoxide metabolic process"/>
    <property type="evidence" value="ECO:0007669"/>
    <property type="project" value="InterPro"/>
</dbReference>